<evidence type="ECO:0000259" key="1">
    <source>
        <dbReference type="Pfam" id="PF25210"/>
    </source>
</evidence>
<feature type="domain" description="FKB95-like N-terminal Kelch" evidence="1">
    <location>
        <begin position="2"/>
        <end position="165"/>
    </location>
</feature>
<dbReference type="Pfam" id="PF25210">
    <property type="entry name" value="Kelch_FKB95"/>
    <property type="match status" value="1"/>
</dbReference>
<dbReference type="InterPro" id="IPR015915">
    <property type="entry name" value="Kelch-typ_b-propeller"/>
</dbReference>
<organism evidence="2 3">
    <name type="scientific">Thlaspi arvense</name>
    <name type="common">Field penny-cress</name>
    <dbReference type="NCBI Taxonomy" id="13288"/>
    <lineage>
        <taxon>Eukaryota</taxon>
        <taxon>Viridiplantae</taxon>
        <taxon>Streptophyta</taxon>
        <taxon>Embryophyta</taxon>
        <taxon>Tracheophyta</taxon>
        <taxon>Spermatophyta</taxon>
        <taxon>Magnoliopsida</taxon>
        <taxon>eudicotyledons</taxon>
        <taxon>Gunneridae</taxon>
        <taxon>Pentapetalae</taxon>
        <taxon>rosids</taxon>
        <taxon>malvids</taxon>
        <taxon>Brassicales</taxon>
        <taxon>Brassicaceae</taxon>
        <taxon>Thlaspideae</taxon>
        <taxon>Thlaspi</taxon>
    </lineage>
</organism>
<accession>A0AAU9SW90</accession>
<evidence type="ECO:0000313" key="2">
    <source>
        <dbReference type="EMBL" id="CAH2071117.1"/>
    </source>
</evidence>
<dbReference type="InterPro" id="IPR050354">
    <property type="entry name" value="F-box/kelch-repeat_ARATH"/>
</dbReference>
<evidence type="ECO:0000313" key="3">
    <source>
        <dbReference type="Proteomes" id="UP000836841"/>
    </source>
</evidence>
<dbReference type="AlphaFoldDB" id="A0AAU9SW90"/>
<dbReference type="PANTHER" id="PTHR24414:SF184">
    <property type="entry name" value="GALACTOSE OXIDASE_KELCH REPEAT SUPERFAMILY PROTEIN"/>
    <property type="match status" value="1"/>
</dbReference>
<name>A0AAU9SW90_THLAR</name>
<dbReference type="PANTHER" id="PTHR24414">
    <property type="entry name" value="F-BOX/KELCH-REPEAT PROTEIN SKIP4"/>
    <property type="match status" value="1"/>
</dbReference>
<dbReference type="Proteomes" id="UP000836841">
    <property type="component" value="Chromosome 6"/>
</dbReference>
<reference evidence="2 3" key="1">
    <citation type="submission" date="2022-03" db="EMBL/GenBank/DDBJ databases">
        <authorList>
            <person name="Nunn A."/>
            <person name="Chopra R."/>
            <person name="Nunn A."/>
            <person name="Contreras Garrido A."/>
        </authorList>
    </citation>
    <scope>NUCLEOTIDE SEQUENCE [LARGE SCALE GENOMIC DNA]</scope>
</reference>
<dbReference type="SUPFAM" id="SSF117281">
    <property type="entry name" value="Kelch motif"/>
    <property type="match status" value="1"/>
</dbReference>
<dbReference type="EMBL" id="OU466862">
    <property type="protein sequence ID" value="CAH2071117.1"/>
    <property type="molecule type" value="Genomic_DNA"/>
</dbReference>
<proteinExistence type="predicted"/>
<keyword evidence="3" id="KW-1185">Reference proteome</keyword>
<gene>
    <name evidence="2" type="ORF">TAV2_LOCUS21921</name>
</gene>
<protein>
    <recommendedName>
        <fullName evidence="1">FKB95-like N-terminal Kelch domain-containing protein</fullName>
    </recommendedName>
</protein>
<sequence length="182" mass="21526">MVLDTETQKWDPAMKKLNVEQHNVFTDSVVMDDKIYMRNRFKSFVYEPKESKWNLDQMLNSEGWEDACVIEDVLYYYDINVNKLKAFDPKQRCWRVVRGEEEWLRGMIGSRLWSRTVSYGGKLALFFHKPNAPKGTIDVWCAEIALERRHGGEIWGKVQWCDHVVIGDDKSFYVRKCFAVMV</sequence>
<dbReference type="InterPro" id="IPR057499">
    <property type="entry name" value="Kelch_FKB95"/>
</dbReference>